<feature type="compositionally biased region" description="Acidic residues" evidence="8">
    <location>
        <begin position="315"/>
        <end position="330"/>
    </location>
</feature>
<keyword evidence="11" id="KW-1185">Reference proteome</keyword>
<protein>
    <recommendedName>
        <fullName evidence="9">Pinin/SDK/MemA protein domain-containing protein</fullName>
    </recommendedName>
</protein>
<comment type="caution">
    <text evidence="10">The sequence shown here is derived from an EMBL/GenBank/DDBJ whole genome shotgun (WGS) entry which is preliminary data.</text>
</comment>
<dbReference type="GO" id="GO:0008380">
    <property type="term" value="P:RNA splicing"/>
    <property type="evidence" value="ECO:0007669"/>
    <property type="project" value="UniProtKB-KW"/>
</dbReference>
<feature type="compositionally biased region" description="Polar residues" evidence="8">
    <location>
        <begin position="295"/>
        <end position="306"/>
    </location>
</feature>
<dbReference type="InterPro" id="IPR006786">
    <property type="entry name" value="Pinin_SDK_MemA"/>
</dbReference>
<feature type="compositionally biased region" description="Basic and acidic residues" evidence="8">
    <location>
        <begin position="93"/>
        <end position="120"/>
    </location>
</feature>
<feature type="compositionally biased region" description="Basic and acidic residues" evidence="8">
    <location>
        <begin position="33"/>
        <end position="44"/>
    </location>
</feature>
<proteinExistence type="inferred from homology"/>
<evidence type="ECO:0000256" key="1">
    <source>
        <dbReference type="ARBA" id="ARBA00004123"/>
    </source>
</evidence>
<keyword evidence="6" id="KW-0508">mRNA splicing</keyword>
<evidence type="ECO:0000256" key="6">
    <source>
        <dbReference type="ARBA" id="ARBA00023187"/>
    </source>
</evidence>
<evidence type="ECO:0000256" key="8">
    <source>
        <dbReference type="SAM" id="MobiDB-lite"/>
    </source>
</evidence>
<feature type="compositionally biased region" description="Basic and acidic residues" evidence="8">
    <location>
        <begin position="253"/>
        <end position="266"/>
    </location>
</feature>
<keyword evidence="4" id="KW-0805">Transcription regulation</keyword>
<reference evidence="10" key="1">
    <citation type="submission" date="2022-10" db="EMBL/GenBank/DDBJ databases">
        <title>Tapping the CABI collections for fungal endophytes: first genome assemblies for Collariella, Neodidymelliopsis, Ascochyta clinopodiicola, Didymella pomorum, Didymosphaeria variabile, Neocosmospora piperis and Neocucurbitaria cava.</title>
        <authorList>
            <person name="Hill R."/>
        </authorList>
    </citation>
    <scope>NUCLEOTIDE SEQUENCE</scope>
    <source>
        <strain evidence="10">IMI 356814</strain>
    </source>
</reference>
<keyword evidence="5" id="KW-0804">Transcription</keyword>
<accession>A0A9W8Y003</accession>
<comment type="subcellular location">
    <subcellularLocation>
        <location evidence="1">Nucleus</location>
    </subcellularLocation>
</comment>
<dbReference type="AlphaFoldDB" id="A0A9W8Y003"/>
<dbReference type="OrthoDB" id="330772at2759"/>
<dbReference type="Proteomes" id="UP001140560">
    <property type="component" value="Unassembled WGS sequence"/>
</dbReference>
<evidence type="ECO:0000256" key="3">
    <source>
        <dbReference type="ARBA" id="ARBA00022664"/>
    </source>
</evidence>
<keyword evidence="7" id="KW-0539">Nucleus</keyword>
<evidence type="ECO:0000256" key="4">
    <source>
        <dbReference type="ARBA" id="ARBA00023015"/>
    </source>
</evidence>
<dbReference type="Pfam" id="PF04696">
    <property type="entry name" value="Pinin_SDK_memA"/>
    <property type="match status" value="1"/>
</dbReference>
<dbReference type="PANTHER" id="PTHR12707">
    <property type="entry name" value="PINN"/>
    <property type="match status" value="1"/>
</dbReference>
<evidence type="ECO:0000256" key="2">
    <source>
        <dbReference type="ARBA" id="ARBA00010386"/>
    </source>
</evidence>
<comment type="similarity">
    <text evidence="2">Belongs to the pinin family.</text>
</comment>
<feature type="domain" description="Pinin/SDK/MemA protein" evidence="9">
    <location>
        <begin position="66"/>
        <end position="180"/>
    </location>
</feature>
<evidence type="ECO:0000256" key="5">
    <source>
        <dbReference type="ARBA" id="ARBA00023163"/>
    </source>
</evidence>
<dbReference type="GO" id="GO:0006397">
    <property type="term" value="P:mRNA processing"/>
    <property type="evidence" value="ECO:0007669"/>
    <property type="project" value="UniProtKB-KW"/>
</dbReference>
<dbReference type="InterPro" id="IPR039853">
    <property type="entry name" value="Pinin"/>
</dbReference>
<feature type="compositionally biased region" description="Polar residues" evidence="8">
    <location>
        <begin position="226"/>
        <end position="250"/>
    </location>
</feature>
<gene>
    <name evidence="10" type="ORF">N0V83_009906</name>
</gene>
<keyword evidence="3" id="KW-0507">mRNA processing</keyword>
<feature type="region of interest" description="Disordered" evidence="8">
    <location>
        <begin position="1"/>
        <end position="126"/>
    </location>
</feature>
<evidence type="ECO:0000313" key="10">
    <source>
        <dbReference type="EMBL" id="KAJ4363610.1"/>
    </source>
</evidence>
<dbReference type="GO" id="GO:0071013">
    <property type="term" value="C:catalytic step 2 spliceosome"/>
    <property type="evidence" value="ECO:0007669"/>
    <property type="project" value="TreeGrafter"/>
</dbReference>
<name>A0A9W8Y003_9PLEO</name>
<sequence length="330" mass="36716">MDGAIASAVVLPDDLTGPASPPNGHKRRQSSISEEHAKRPRLNDDDASTEGPQSANGSKPAAPVRREKGRERRLFGAVLGALSQNPTTAAQKRRSEIEKRQFAQRKLQDQESGQRKAERVARRKVQRWKEQKYFEKESMRVRHESLLHMAHFLRTETEPHLYYKPWETSPDEEDRIRDQIAEAHAIIERELDEYEARQRQDNPHQHASADGGGGGRGGDIYDVDGSYNSKNNDGSTPQEPSTTNSGTNGSAKHPKDLDMRDDHAAAEDPGNEAVRDAATTNTTTTEEDVEVDSSRIPSTGHETTFANDPGSKDNNDDELVEEAAEDTVIY</sequence>
<evidence type="ECO:0000256" key="7">
    <source>
        <dbReference type="ARBA" id="ARBA00023242"/>
    </source>
</evidence>
<feature type="compositionally biased region" description="Basic and acidic residues" evidence="8">
    <location>
        <begin position="64"/>
        <end position="74"/>
    </location>
</feature>
<evidence type="ECO:0000313" key="11">
    <source>
        <dbReference type="Proteomes" id="UP001140560"/>
    </source>
</evidence>
<evidence type="ECO:0000259" key="9">
    <source>
        <dbReference type="Pfam" id="PF04696"/>
    </source>
</evidence>
<dbReference type="EMBL" id="JAPEUY010000019">
    <property type="protein sequence ID" value="KAJ4363610.1"/>
    <property type="molecule type" value="Genomic_DNA"/>
</dbReference>
<feature type="region of interest" description="Disordered" evidence="8">
    <location>
        <begin position="164"/>
        <end position="330"/>
    </location>
</feature>
<organism evidence="10 11">
    <name type="scientific">Neocucurbitaria cava</name>
    <dbReference type="NCBI Taxonomy" id="798079"/>
    <lineage>
        <taxon>Eukaryota</taxon>
        <taxon>Fungi</taxon>
        <taxon>Dikarya</taxon>
        <taxon>Ascomycota</taxon>
        <taxon>Pezizomycotina</taxon>
        <taxon>Dothideomycetes</taxon>
        <taxon>Pleosporomycetidae</taxon>
        <taxon>Pleosporales</taxon>
        <taxon>Pleosporineae</taxon>
        <taxon>Cucurbitariaceae</taxon>
        <taxon>Neocucurbitaria</taxon>
    </lineage>
</organism>
<dbReference type="PANTHER" id="PTHR12707:SF0">
    <property type="entry name" value="PININ"/>
    <property type="match status" value="1"/>
</dbReference>
<feature type="compositionally biased region" description="Basic and acidic residues" evidence="8">
    <location>
        <begin position="174"/>
        <end position="204"/>
    </location>
</feature>